<dbReference type="GO" id="GO:0046168">
    <property type="term" value="P:glycerol-3-phosphate catabolic process"/>
    <property type="evidence" value="ECO:0007669"/>
    <property type="project" value="InterPro"/>
</dbReference>
<keyword evidence="7 13" id="KW-0594">Phospholipid biosynthesis</keyword>
<dbReference type="OrthoDB" id="9812273at2"/>
<feature type="binding site" evidence="16">
    <location>
        <position position="254"/>
    </location>
    <ligand>
        <name>NAD(+)</name>
        <dbReference type="ChEBI" id="CHEBI:57540"/>
    </ligand>
</feature>
<dbReference type="PANTHER" id="PTHR11728">
    <property type="entry name" value="GLYCEROL-3-PHOSPHATE DEHYDROGENASE"/>
    <property type="match status" value="1"/>
</dbReference>
<sequence length="331" mass="35800">MNVQKTIAILGAGSWGTAIAIHIANTGRNVMLWARNPQHVASMQTTRCNQRYLPNIKLPDNLQVTDNLHECSASADEVIIAVPSHSFSELLELIDKPARGIAWLTKGLDPSSNQFLSQIVANHWGEEFSVAAISGPSFAKEVAQSLPTALTLAGNNIAYQESTRNLLHHQNLRVYLSNDLIGVQLCGAVKNVLAIACGISDGLHFGANAKAALITRGLTEMRRLGKVLGARDESFMGLAGVGDLVLTCTDDQSRNRRFGLHLGHGISSQEAEKLIGQVVEGKHNAAQICLLADRYQVEMPICTVVNSLLKGELNPQQAVLQLMSRSARDED</sequence>
<evidence type="ECO:0000256" key="13">
    <source>
        <dbReference type="HAMAP-Rule" id="MF_00394"/>
    </source>
</evidence>
<feature type="binding site" evidence="13">
    <location>
        <position position="255"/>
    </location>
    <ligand>
        <name>sn-glycerol 3-phosphate</name>
        <dbReference type="ChEBI" id="CHEBI:57597"/>
    </ligand>
</feature>
<comment type="pathway">
    <text evidence="13">Membrane lipid metabolism; glycerophospholipid metabolism.</text>
</comment>
<evidence type="ECO:0000256" key="7">
    <source>
        <dbReference type="ARBA" id="ARBA00023209"/>
    </source>
</evidence>
<feature type="binding site" evidence="13">
    <location>
        <position position="254"/>
    </location>
    <ligand>
        <name>sn-glycerol 3-phosphate</name>
        <dbReference type="ChEBI" id="CHEBI:57597"/>
    </ligand>
</feature>
<evidence type="ECO:0000256" key="14">
    <source>
        <dbReference type="PIRSR" id="PIRSR000114-1"/>
    </source>
</evidence>
<dbReference type="STRING" id="45073.Lqui_1620"/>
<keyword evidence="6 13" id="KW-0443">Lipid metabolism</keyword>
<evidence type="ECO:0000256" key="4">
    <source>
        <dbReference type="ARBA" id="ARBA00023002"/>
    </source>
</evidence>
<accession>A0A0W0XZT3</accession>
<dbReference type="SUPFAM" id="SSF48179">
    <property type="entry name" value="6-phosphogluconate dehydrogenase C-terminal domain-like"/>
    <property type="match status" value="1"/>
</dbReference>
<dbReference type="PANTHER" id="PTHR11728:SF1">
    <property type="entry name" value="GLYCEROL-3-PHOSPHATE DEHYDROGENASE [NAD(+)] 2, CHLOROPLASTIC"/>
    <property type="match status" value="1"/>
</dbReference>
<evidence type="ECO:0000256" key="8">
    <source>
        <dbReference type="ARBA" id="ARBA00023264"/>
    </source>
</evidence>
<feature type="binding site" evidence="13">
    <location>
        <position position="253"/>
    </location>
    <ligand>
        <name>sn-glycerol 3-phosphate</name>
        <dbReference type="ChEBI" id="CHEBI:57597"/>
    </ligand>
</feature>
<dbReference type="AlphaFoldDB" id="A0A0W0XZT3"/>
<evidence type="ECO:0000256" key="5">
    <source>
        <dbReference type="ARBA" id="ARBA00023027"/>
    </source>
</evidence>
<organism evidence="20 21">
    <name type="scientific">Legionella quinlivanii</name>
    <dbReference type="NCBI Taxonomy" id="45073"/>
    <lineage>
        <taxon>Bacteria</taxon>
        <taxon>Pseudomonadati</taxon>
        <taxon>Pseudomonadota</taxon>
        <taxon>Gammaproteobacteria</taxon>
        <taxon>Legionellales</taxon>
        <taxon>Legionellaceae</taxon>
        <taxon>Legionella</taxon>
    </lineage>
</organism>
<feature type="binding site" evidence="13">
    <location>
        <position position="139"/>
    </location>
    <ligand>
        <name>NADPH</name>
        <dbReference type="ChEBI" id="CHEBI:57783"/>
    </ligand>
</feature>
<feature type="binding site" evidence="16">
    <location>
        <position position="139"/>
    </location>
    <ligand>
        <name>NAD(+)</name>
        <dbReference type="ChEBI" id="CHEBI:57540"/>
    </ligand>
</feature>
<dbReference type="InterPro" id="IPR036291">
    <property type="entry name" value="NAD(P)-bd_dom_sf"/>
</dbReference>
<dbReference type="EMBL" id="LNYS01000008">
    <property type="protein sequence ID" value="KTD50295.1"/>
    <property type="molecule type" value="Genomic_DNA"/>
</dbReference>
<feature type="binding site" evidence="16">
    <location>
        <begin position="11"/>
        <end position="16"/>
    </location>
    <ligand>
        <name>NAD(+)</name>
        <dbReference type="ChEBI" id="CHEBI:57540"/>
    </ligand>
</feature>
<dbReference type="GO" id="GO:0005829">
    <property type="term" value="C:cytosol"/>
    <property type="evidence" value="ECO:0007669"/>
    <property type="project" value="TreeGrafter"/>
</dbReference>
<dbReference type="GO" id="GO:0046474">
    <property type="term" value="P:glycerophospholipid biosynthetic process"/>
    <property type="evidence" value="ECO:0007669"/>
    <property type="project" value="TreeGrafter"/>
</dbReference>
<evidence type="ECO:0000313" key="21">
    <source>
        <dbReference type="Proteomes" id="UP000054618"/>
    </source>
</evidence>
<feature type="binding site" evidence="15">
    <location>
        <position position="106"/>
    </location>
    <ligand>
        <name>substrate</name>
    </ligand>
</feature>
<evidence type="ECO:0000256" key="11">
    <source>
        <dbReference type="ARBA" id="ARBA00069372"/>
    </source>
</evidence>
<keyword evidence="2 13" id="KW-0444">Lipid biosynthesis</keyword>
<feature type="domain" description="Glycerol-3-phosphate dehydrogenase NAD-dependent N-terminal" evidence="18">
    <location>
        <begin position="7"/>
        <end position="157"/>
    </location>
</feature>
<comment type="catalytic activity">
    <reaction evidence="13">
        <text>sn-glycerol 3-phosphate + NAD(+) = dihydroxyacetone phosphate + NADH + H(+)</text>
        <dbReference type="Rhea" id="RHEA:11092"/>
        <dbReference type="ChEBI" id="CHEBI:15378"/>
        <dbReference type="ChEBI" id="CHEBI:57540"/>
        <dbReference type="ChEBI" id="CHEBI:57597"/>
        <dbReference type="ChEBI" id="CHEBI:57642"/>
        <dbReference type="ChEBI" id="CHEBI:57945"/>
        <dbReference type="EC" id="1.1.1.94"/>
    </reaction>
</comment>
<gene>
    <name evidence="13" type="primary">gpsA</name>
    <name evidence="20" type="ORF">Lqui_1620</name>
</gene>
<feature type="binding site" evidence="13">
    <location>
        <position position="52"/>
    </location>
    <ligand>
        <name>NADPH</name>
        <dbReference type="ChEBI" id="CHEBI:57783"/>
    </ligand>
</feature>
<feature type="binding site" evidence="13">
    <location>
        <position position="35"/>
    </location>
    <ligand>
        <name>NADPH</name>
        <dbReference type="ChEBI" id="CHEBI:57783"/>
    </ligand>
</feature>
<dbReference type="GO" id="GO:0046167">
    <property type="term" value="P:glycerol-3-phosphate biosynthetic process"/>
    <property type="evidence" value="ECO:0007669"/>
    <property type="project" value="UniProtKB-UniRule"/>
</dbReference>
<dbReference type="InterPro" id="IPR006109">
    <property type="entry name" value="G3P_DH_NAD-dep_C"/>
</dbReference>
<dbReference type="HAMAP" id="MF_00394">
    <property type="entry name" value="NAD_Glyc3P_dehydrog"/>
    <property type="match status" value="1"/>
</dbReference>
<dbReference type="UniPathway" id="UPA00940"/>
<dbReference type="RefSeq" id="WP_058507722.1">
    <property type="nucleotide sequence ID" value="NZ_CAAAIK010000001.1"/>
</dbReference>
<comment type="caution">
    <text evidence="13">Lacks conserved residue(s) required for the propagation of feature annotation.</text>
</comment>
<dbReference type="PATRIC" id="fig|45073.5.peg.1712"/>
<dbReference type="InterPro" id="IPR011128">
    <property type="entry name" value="G3P_DH_NAD-dep_N"/>
</dbReference>
<feature type="active site" description="Proton acceptor" evidence="13 14">
    <location>
        <position position="190"/>
    </location>
</feature>
<evidence type="ECO:0000256" key="16">
    <source>
        <dbReference type="PIRSR" id="PIRSR000114-3"/>
    </source>
</evidence>
<dbReference type="PROSITE" id="PS00957">
    <property type="entry name" value="NAD_G3PDH"/>
    <property type="match status" value="1"/>
</dbReference>
<keyword evidence="8 13" id="KW-1208">Phospholipid metabolism</keyword>
<comment type="catalytic activity">
    <reaction evidence="9">
        <text>sn-glycerol 3-phosphate + NADP(+) = dihydroxyacetone phosphate + NADPH + H(+)</text>
        <dbReference type="Rhea" id="RHEA:11096"/>
        <dbReference type="ChEBI" id="CHEBI:15378"/>
        <dbReference type="ChEBI" id="CHEBI:57597"/>
        <dbReference type="ChEBI" id="CHEBI:57642"/>
        <dbReference type="ChEBI" id="CHEBI:57783"/>
        <dbReference type="ChEBI" id="CHEBI:58349"/>
        <dbReference type="EC" id="1.1.1.94"/>
    </reaction>
    <physiologicalReaction direction="right-to-left" evidence="9">
        <dbReference type="Rhea" id="RHEA:11098"/>
    </physiologicalReaction>
</comment>
<dbReference type="GO" id="GO:0141152">
    <property type="term" value="F:glycerol-3-phosphate dehydrogenase (NAD+) activity"/>
    <property type="evidence" value="ECO:0007669"/>
    <property type="project" value="RHEA"/>
</dbReference>
<dbReference type="Gene3D" id="3.40.50.720">
    <property type="entry name" value="NAD(P)-binding Rossmann-like Domain"/>
    <property type="match status" value="1"/>
</dbReference>
<dbReference type="GO" id="GO:0051287">
    <property type="term" value="F:NAD binding"/>
    <property type="evidence" value="ECO:0007669"/>
    <property type="project" value="InterPro"/>
</dbReference>
<feature type="binding site" evidence="13">
    <location>
        <position position="278"/>
    </location>
    <ligand>
        <name>NADPH</name>
        <dbReference type="ChEBI" id="CHEBI:57783"/>
    </ligand>
</feature>
<dbReference type="PRINTS" id="PR00077">
    <property type="entry name" value="GPDHDRGNASE"/>
</dbReference>
<evidence type="ECO:0000313" key="20">
    <source>
        <dbReference type="EMBL" id="KTD50295.1"/>
    </source>
</evidence>
<dbReference type="FunFam" id="3.40.50.720:FF:000019">
    <property type="entry name" value="Glycerol-3-phosphate dehydrogenase [NAD(P)+]"/>
    <property type="match status" value="1"/>
</dbReference>
<dbReference type="SUPFAM" id="SSF51735">
    <property type="entry name" value="NAD(P)-binding Rossmann-fold domains"/>
    <property type="match status" value="1"/>
</dbReference>
<evidence type="ECO:0000256" key="2">
    <source>
        <dbReference type="ARBA" id="ARBA00022516"/>
    </source>
</evidence>
<feature type="binding site" evidence="13">
    <location>
        <position position="15"/>
    </location>
    <ligand>
        <name>NADPH</name>
        <dbReference type="ChEBI" id="CHEBI:57783"/>
    </ligand>
</feature>
<comment type="similarity">
    <text evidence="1 13 17">Belongs to the NAD-dependent glycerol-3-phosphate dehydrogenase family.</text>
</comment>
<name>A0A0W0XZT3_9GAMM</name>
<feature type="binding site" evidence="13">
    <location>
        <position position="14"/>
    </location>
    <ligand>
        <name>NADPH</name>
        <dbReference type="ChEBI" id="CHEBI:57783"/>
    </ligand>
</feature>
<dbReference type="InterPro" id="IPR006168">
    <property type="entry name" value="G3P_DH_NAD-dep"/>
</dbReference>
<dbReference type="Gene3D" id="1.10.1040.10">
    <property type="entry name" value="N-(1-d-carboxylethyl)-l-norvaline Dehydrogenase, domain 2"/>
    <property type="match status" value="1"/>
</dbReference>
<feature type="binding site" evidence="13">
    <location>
        <position position="135"/>
    </location>
    <ligand>
        <name>sn-glycerol 3-phosphate</name>
        <dbReference type="ChEBI" id="CHEBI:57597"/>
    </ligand>
</feature>
<evidence type="ECO:0000256" key="12">
    <source>
        <dbReference type="ARBA" id="ARBA00080511"/>
    </source>
</evidence>
<feature type="binding site" evidence="13">
    <location>
        <position position="243"/>
    </location>
    <ligand>
        <name>sn-glycerol 3-phosphate</name>
        <dbReference type="ChEBI" id="CHEBI:57597"/>
    </ligand>
</feature>
<dbReference type="NCBIfam" id="NF000942">
    <property type="entry name" value="PRK00094.1-4"/>
    <property type="match status" value="1"/>
</dbReference>
<keyword evidence="5 13" id="KW-0520">NAD</keyword>
<dbReference type="NCBIfam" id="NF000940">
    <property type="entry name" value="PRK00094.1-2"/>
    <property type="match status" value="1"/>
</dbReference>
<feature type="binding site" evidence="13">
    <location>
        <position position="106"/>
    </location>
    <ligand>
        <name>NADPH</name>
        <dbReference type="ChEBI" id="CHEBI:57783"/>
    </ligand>
</feature>
<comment type="subcellular location">
    <subcellularLocation>
        <location evidence="13">Cytoplasm</location>
    </subcellularLocation>
</comment>
<protein>
    <recommendedName>
        <fullName evidence="11 13">Glycerol-3-phosphate dehydrogenase [NAD(P)+]</fullName>
        <ecNumber evidence="10 13">1.1.1.94</ecNumber>
    </recommendedName>
    <alternativeName>
        <fullName evidence="13">NAD(P)(+)-dependent glycerol-3-phosphate dehydrogenase</fullName>
    </alternativeName>
    <alternativeName>
        <fullName evidence="12 13">NAD(P)H-dependent dihydroxyacetone-phosphate reductase</fullName>
    </alternativeName>
</protein>
<keyword evidence="21" id="KW-1185">Reference proteome</keyword>
<comment type="function">
    <text evidence="13">Catalyzes the reduction of the glycolytic intermediate dihydroxyacetone phosphate (DHAP) to sn-glycerol 3-phosphate (G3P), the key precursor for phospholipid synthesis.</text>
</comment>
<dbReference type="InterPro" id="IPR013328">
    <property type="entry name" value="6PGD_dom2"/>
</dbReference>
<evidence type="ECO:0000256" key="1">
    <source>
        <dbReference type="ARBA" id="ARBA00011009"/>
    </source>
</evidence>
<dbReference type="GO" id="GO:0005975">
    <property type="term" value="P:carbohydrate metabolic process"/>
    <property type="evidence" value="ECO:0007669"/>
    <property type="project" value="InterPro"/>
</dbReference>
<proteinExistence type="inferred from homology"/>
<feature type="binding site" evidence="13">
    <location>
        <position position="280"/>
    </location>
    <ligand>
        <name>NADPH</name>
        <dbReference type="ChEBI" id="CHEBI:57783"/>
    </ligand>
</feature>
<dbReference type="EC" id="1.1.1.94" evidence="10 13"/>
<feature type="domain" description="Glycerol-3-phosphate dehydrogenase NAD-dependent C-terminal" evidence="19">
    <location>
        <begin position="179"/>
        <end position="319"/>
    </location>
</feature>
<evidence type="ECO:0000256" key="9">
    <source>
        <dbReference type="ARBA" id="ARBA00052716"/>
    </source>
</evidence>
<evidence type="ECO:0000256" key="6">
    <source>
        <dbReference type="ARBA" id="ARBA00023098"/>
    </source>
</evidence>
<keyword evidence="13" id="KW-0547">Nucleotide-binding</keyword>
<comment type="caution">
    <text evidence="20">The sequence shown here is derived from an EMBL/GenBank/DDBJ whole genome shotgun (WGS) entry which is preliminary data.</text>
</comment>
<keyword evidence="3 13" id="KW-0521">NADP</keyword>
<evidence type="ECO:0000256" key="10">
    <source>
        <dbReference type="ARBA" id="ARBA00066687"/>
    </source>
</evidence>
<evidence type="ECO:0000256" key="3">
    <source>
        <dbReference type="ARBA" id="ARBA00022857"/>
    </source>
</evidence>
<dbReference type="FunFam" id="1.10.1040.10:FF:000001">
    <property type="entry name" value="Glycerol-3-phosphate dehydrogenase [NAD(P)+]"/>
    <property type="match status" value="1"/>
</dbReference>
<dbReference type="PIRSF" id="PIRSF000114">
    <property type="entry name" value="Glycerol-3-P_dh"/>
    <property type="match status" value="1"/>
</dbReference>
<feature type="binding site" evidence="13">
    <location>
        <position position="106"/>
    </location>
    <ligand>
        <name>sn-glycerol 3-phosphate</name>
        <dbReference type="ChEBI" id="CHEBI:57597"/>
    </ligand>
</feature>
<dbReference type="InterPro" id="IPR008927">
    <property type="entry name" value="6-PGluconate_DH-like_C_sf"/>
</dbReference>
<dbReference type="Pfam" id="PF01210">
    <property type="entry name" value="NAD_Gly3P_dh_N"/>
    <property type="match status" value="1"/>
</dbReference>
<keyword evidence="13" id="KW-0963">Cytoplasm</keyword>
<keyword evidence="4 13" id="KW-0560">Oxidoreductase</keyword>
<dbReference type="Proteomes" id="UP000054618">
    <property type="component" value="Unassembled WGS sequence"/>
</dbReference>
<dbReference type="GO" id="GO:0141153">
    <property type="term" value="F:glycerol-3-phosphate dehydrogenase (NADP+) activity"/>
    <property type="evidence" value="ECO:0007669"/>
    <property type="project" value="RHEA"/>
</dbReference>
<evidence type="ECO:0000256" key="17">
    <source>
        <dbReference type="RuleBase" id="RU000437"/>
    </source>
</evidence>
<feature type="binding site" evidence="13">
    <location>
        <position position="190"/>
    </location>
    <ligand>
        <name>sn-glycerol 3-phosphate</name>
        <dbReference type="ChEBI" id="CHEBI:57597"/>
    </ligand>
</feature>
<feature type="binding site" evidence="13">
    <location>
        <position position="254"/>
    </location>
    <ligand>
        <name>NADPH</name>
        <dbReference type="ChEBI" id="CHEBI:57783"/>
    </ligand>
</feature>
<feature type="binding site" evidence="15">
    <location>
        <begin position="254"/>
        <end position="255"/>
    </location>
    <ligand>
        <name>substrate</name>
    </ligand>
</feature>
<evidence type="ECO:0000256" key="15">
    <source>
        <dbReference type="PIRSR" id="PIRSR000114-2"/>
    </source>
</evidence>
<reference evidence="20 21" key="1">
    <citation type="submission" date="2015-11" db="EMBL/GenBank/DDBJ databases">
        <title>Genomic analysis of 38 Legionella species identifies large and diverse effector repertoires.</title>
        <authorList>
            <person name="Burstein D."/>
            <person name="Amaro F."/>
            <person name="Zusman T."/>
            <person name="Lifshitz Z."/>
            <person name="Cohen O."/>
            <person name="Gilbert J.A."/>
            <person name="Pupko T."/>
            <person name="Shuman H.A."/>
            <person name="Segal G."/>
        </authorList>
    </citation>
    <scope>NUCLEOTIDE SEQUENCE [LARGE SCALE GENOMIC DNA]</scope>
    <source>
        <strain evidence="20 21">CDC#1442-AUS-E</strain>
    </source>
</reference>
<feature type="binding site" evidence="13">
    <location>
        <position position="137"/>
    </location>
    <ligand>
        <name>sn-glycerol 3-phosphate</name>
        <dbReference type="ChEBI" id="CHEBI:57597"/>
    </ligand>
</feature>
<evidence type="ECO:0000259" key="19">
    <source>
        <dbReference type="Pfam" id="PF07479"/>
    </source>
</evidence>
<dbReference type="Pfam" id="PF07479">
    <property type="entry name" value="NAD_Gly3P_dh_C"/>
    <property type="match status" value="1"/>
</dbReference>
<evidence type="ECO:0000259" key="18">
    <source>
        <dbReference type="Pfam" id="PF01210"/>
    </source>
</evidence>